<dbReference type="InterPro" id="IPR004381">
    <property type="entry name" value="Glycerate_kinase"/>
</dbReference>
<dbReference type="SUPFAM" id="SSF110738">
    <property type="entry name" value="Glycerate kinase I"/>
    <property type="match status" value="1"/>
</dbReference>
<organism evidence="5 6">
    <name type="scientific">Aquirufa rosea</name>
    <dbReference type="NCBI Taxonomy" id="2509241"/>
    <lineage>
        <taxon>Bacteria</taxon>
        <taxon>Pseudomonadati</taxon>
        <taxon>Bacteroidota</taxon>
        <taxon>Cytophagia</taxon>
        <taxon>Cytophagales</taxon>
        <taxon>Flectobacillaceae</taxon>
        <taxon>Aquirufa</taxon>
    </lineage>
</organism>
<dbReference type="EMBL" id="SDHY01000008">
    <property type="protein sequence ID" value="RXK46832.1"/>
    <property type="molecule type" value="Genomic_DNA"/>
</dbReference>
<evidence type="ECO:0000256" key="4">
    <source>
        <dbReference type="PIRNR" id="PIRNR006078"/>
    </source>
</evidence>
<evidence type="ECO:0000256" key="2">
    <source>
        <dbReference type="ARBA" id="ARBA00022679"/>
    </source>
</evidence>
<evidence type="ECO:0000313" key="5">
    <source>
        <dbReference type="EMBL" id="RXK46832.1"/>
    </source>
</evidence>
<dbReference type="InterPro" id="IPR018197">
    <property type="entry name" value="Glycerate_kinase_RE-like"/>
</dbReference>
<dbReference type="Pfam" id="PF02595">
    <property type="entry name" value="Gly_kinase"/>
    <property type="match status" value="1"/>
</dbReference>
<evidence type="ECO:0000256" key="3">
    <source>
        <dbReference type="ARBA" id="ARBA00022777"/>
    </source>
</evidence>
<comment type="caution">
    <text evidence="5">The sequence shown here is derived from an EMBL/GenBank/DDBJ whole genome shotgun (WGS) entry which is preliminary data.</text>
</comment>
<evidence type="ECO:0000256" key="1">
    <source>
        <dbReference type="ARBA" id="ARBA00006284"/>
    </source>
</evidence>
<proteinExistence type="inferred from homology"/>
<gene>
    <name evidence="5" type="ORF">ESB04_11760</name>
</gene>
<dbReference type="GO" id="GO:0008887">
    <property type="term" value="F:glycerate kinase activity"/>
    <property type="evidence" value="ECO:0007669"/>
    <property type="project" value="UniProtKB-UniRule"/>
</dbReference>
<evidence type="ECO:0000313" key="6">
    <source>
        <dbReference type="Proteomes" id="UP000289455"/>
    </source>
</evidence>
<dbReference type="OrthoDB" id="9774290at2"/>
<dbReference type="InterPro" id="IPR018193">
    <property type="entry name" value="Glyc_kinase_flavodox-like_fold"/>
</dbReference>
<dbReference type="NCBIfam" id="TIGR00045">
    <property type="entry name" value="glycerate kinase"/>
    <property type="match status" value="1"/>
</dbReference>
<reference evidence="5 6" key="1">
    <citation type="submission" date="2019-01" db="EMBL/GenBank/DDBJ databases">
        <title>Cytophagaceae bacterium strain CAR-16.</title>
        <authorList>
            <person name="Chen W.-M."/>
        </authorList>
    </citation>
    <scope>NUCLEOTIDE SEQUENCE [LARGE SCALE GENOMIC DNA]</scope>
    <source>
        <strain evidence="5 6">CAR-16</strain>
    </source>
</reference>
<keyword evidence="6" id="KW-1185">Reference proteome</keyword>
<comment type="similarity">
    <text evidence="1 4">Belongs to the glycerate kinase type-1 family.</text>
</comment>
<keyword evidence="3 4" id="KW-0418">Kinase</keyword>
<dbReference type="PANTHER" id="PTHR21599:SF0">
    <property type="entry name" value="GLYCERATE KINASE"/>
    <property type="match status" value="1"/>
</dbReference>
<name>A0A4Q1BXA2_9BACT</name>
<dbReference type="Gene3D" id="3.90.1510.10">
    <property type="entry name" value="Glycerate kinase, domain 2"/>
    <property type="match status" value="1"/>
</dbReference>
<dbReference type="Gene3D" id="3.40.50.10350">
    <property type="entry name" value="Glycerate kinase, domain 1"/>
    <property type="match status" value="1"/>
</dbReference>
<protein>
    <submittedName>
        <fullName evidence="5">Glycerate kinase</fullName>
    </submittedName>
</protein>
<dbReference type="AlphaFoldDB" id="A0A4Q1BXA2"/>
<dbReference type="PANTHER" id="PTHR21599">
    <property type="entry name" value="GLYCERATE KINASE"/>
    <property type="match status" value="1"/>
</dbReference>
<dbReference type="RefSeq" id="WP_129027943.1">
    <property type="nucleotide sequence ID" value="NZ_SDHY01000008.1"/>
</dbReference>
<dbReference type="Proteomes" id="UP000289455">
    <property type="component" value="Unassembled WGS sequence"/>
</dbReference>
<keyword evidence="2 4" id="KW-0808">Transferase</keyword>
<dbReference type="GO" id="GO:0031388">
    <property type="term" value="P:organic acid phosphorylation"/>
    <property type="evidence" value="ECO:0007669"/>
    <property type="project" value="UniProtKB-UniRule"/>
</dbReference>
<accession>A0A4Q1BXA2</accession>
<dbReference type="InterPro" id="IPR036129">
    <property type="entry name" value="Glycerate_kinase_sf"/>
</dbReference>
<sequence>MRILLCPDKFKDSLTAAEVCHALSKGIKKTHPEAEIQSLPLADGGEGTLQVIQETLGGQWVKIKVNNPLFKLIEAPFLWLEDKQHAFIEMSRASGIELLKKEERNPAITSTFGTGELIRSALELGAKKITLTVGGSATNDAGMGMATALGFKFLDEEEKELKPIGANLIHIHRIIPSQFLAQFKQVQFQVSTDVRHVLYGPMGAAHVFARQKGANDAMIKDLDRGLVNLASFFNDKKIADAPGAGAAGGLGAGAMFFLGASIHLASEWILDMVAFDQFAQQADIIISGEGKIDVQSWKGKLISTVIEHSKRFEKPIILVCGGLQDQELIPPSMKDIPVFPILAPPITLEEAIHQAAKHLERIGEKLPL</sequence>
<dbReference type="PIRSF" id="PIRSF006078">
    <property type="entry name" value="GlxK"/>
    <property type="match status" value="1"/>
</dbReference>